<sequence>MRNRLGDLRKVGGGGAGDVELGHVSVDIPPETGLKAAKSPGGGGGSFMATFFGQVDDVKEGINGIKAATKRIHAITDERMLAVSNATEEQLSRELTPLVDKTNRRVKATKELLQRMSDETASAKGTVKQSEFRIRENLANTLMRKFGDVCKDYQREQQRYKSEIQKTVKRQLEIVKPDVTPDEIDTVLRNGGTSEVFRSAILKGAADPIKSAYADVADKYQDVLKLEQSVAELHQMFLDFALLTEQQGELLDQIEYQVKSAGEYIEDGNTDIQYAIQYQKEIRKRYCCLIVIILVIVLVLLVAIGAFNTGGDK</sequence>
<evidence type="ECO:0000256" key="4">
    <source>
        <dbReference type="ARBA" id="ARBA00022989"/>
    </source>
</evidence>
<dbReference type="Gene3D" id="1.20.5.110">
    <property type="match status" value="1"/>
</dbReference>
<comment type="subcellular location">
    <subcellularLocation>
        <location evidence="1">Membrane</location>
        <topology evidence="1">Single-pass type IV membrane protein</topology>
    </subcellularLocation>
</comment>
<dbReference type="PANTHER" id="PTHR19957">
    <property type="entry name" value="SYNTAXIN"/>
    <property type="match status" value="1"/>
</dbReference>
<evidence type="ECO:0000259" key="8">
    <source>
        <dbReference type="PROSITE" id="PS50192"/>
    </source>
</evidence>
<dbReference type="Pfam" id="PF00804">
    <property type="entry name" value="Syntaxin"/>
    <property type="match status" value="1"/>
</dbReference>
<name>A0ABR1G289_AURAN</name>
<keyword evidence="10" id="KW-1185">Reference proteome</keyword>
<feature type="transmembrane region" description="Helical" evidence="7">
    <location>
        <begin position="286"/>
        <end position="307"/>
    </location>
</feature>
<dbReference type="PROSITE" id="PS50192">
    <property type="entry name" value="T_SNARE"/>
    <property type="match status" value="1"/>
</dbReference>
<evidence type="ECO:0000256" key="1">
    <source>
        <dbReference type="ARBA" id="ARBA00004211"/>
    </source>
</evidence>
<organism evidence="9 10">
    <name type="scientific">Aureococcus anophagefferens</name>
    <name type="common">Harmful bloom alga</name>
    <dbReference type="NCBI Taxonomy" id="44056"/>
    <lineage>
        <taxon>Eukaryota</taxon>
        <taxon>Sar</taxon>
        <taxon>Stramenopiles</taxon>
        <taxon>Ochrophyta</taxon>
        <taxon>Pelagophyceae</taxon>
        <taxon>Pelagomonadales</taxon>
        <taxon>Pelagomonadaceae</taxon>
        <taxon>Aureococcus</taxon>
    </lineage>
</organism>
<evidence type="ECO:0000313" key="9">
    <source>
        <dbReference type="EMBL" id="KAK7242729.1"/>
    </source>
</evidence>
<feature type="domain" description="T-SNARE coiled-coil homology" evidence="8">
    <location>
        <begin position="213"/>
        <end position="275"/>
    </location>
</feature>
<comment type="similarity">
    <text evidence="2 6">Belongs to the syntaxin family.</text>
</comment>
<dbReference type="InterPro" id="IPR006012">
    <property type="entry name" value="Syntaxin/epimorphin_CS"/>
</dbReference>
<dbReference type="InterPro" id="IPR000727">
    <property type="entry name" value="T_SNARE_dom"/>
</dbReference>
<dbReference type="InterPro" id="IPR010989">
    <property type="entry name" value="SNARE"/>
</dbReference>
<proteinExistence type="inferred from homology"/>
<dbReference type="CDD" id="cd15848">
    <property type="entry name" value="SNARE_syntaxin1-like"/>
    <property type="match status" value="1"/>
</dbReference>
<evidence type="ECO:0000256" key="3">
    <source>
        <dbReference type="ARBA" id="ARBA00022692"/>
    </source>
</evidence>
<dbReference type="PROSITE" id="PS00914">
    <property type="entry name" value="SYNTAXIN"/>
    <property type="match status" value="1"/>
</dbReference>
<dbReference type="SMART" id="SM00397">
    <property type="entry name" value="t_SNARE"/>
    <property type="match status" value="1"/>
</dbReference>
<comment type="caution">
    <text evidence="9">The sequence shown here is derived from an EMBL/GenBank/DDBJ whole genome shotgun (WGS) entry which is preliminary data.</text>
</comment>
<keyword evidence="9" id="KW-0675">Receptor</keyword>
<keyword evidence="4 7" id="KW-1133">Transmembrane helix</keyword>
<evidence type="ECO:0000313" key="10">
    <source>
        <dbReference type="Proteomes" id="UP001363151"/>
    </source>
</evidence>
<evidence type="ECO:0000256" key="6">
    <source>
        <dbReference type="RuleBase" id="RU003858"/>
    </source>
</evidence>
<dbReference type="EMBL" id="JBBJCI010000141">
    <property type="protein sequence ID" value="KAK7242729.1"/>
    <property type="molecule type" value="Genomic_DNA"/>
</dbReference>
<reference evidence="9 10" key="1">
    <citation type="submission" date="2024-03" db="EMBL/GenBank/DDBJ databases">
        <title>Aureococcus anophagefferens CCMP1851 and Kratosvirus quantuckense: Draft genome of a second virus-susceptible host strain in the model system.</title>
        <authorList>
            <person name="Chase E."/>
            <person name="Truchon A.R."/>
            <person name="Schepens W."/>
            <person name="Wilhelm S.W."/>
        </authorList>
    </citation>
    <scope>NUCLEOTIDE SEQUENCE [LARGE SCALE GENOMIC DNA]</scope>
    <source>
        <strain evidence="9 10">CCMP1851</strain>
    </source>
</reference>
<protein>
    <submittedName>
        <fullName evidence="9">SNAP receptor</fullName>
    </submittedName>
</protein>
<evidence type="ECO:0000256" key="7">
    <source>
        <dbReference type="SAM" id="Phobius"/>
    </source>
</evidence>
<gene>
    <name evidence="9" type="primary">SYP111</name>
    <name evidence="9" type="ORF">SO694_00016486</name>
</gene>
<dbReference type="Pfam" id="PF05739">
    <property type="entry name" value="SNARE"/>
    <property type="match status" value="1"/>
</dbReference>
<keyword evidence="3 7" id="KW-0812">Transmembrane</keyword>
<accession>A0ABR1G289</accession>
<dbReference type="SUPFAM" id="SSF47661">
    <property type="entry name" value="t-snare proteins"/>
    <property type="match status" value="1"/>
</dbReference>
<dbReference type="InterPro" id="IPR006011">
    <property type="entry name" value="Syntaxin_N"/>
</dbReference>
<dbReference type="Gene3D" id="1.20.58.70">
    <property type="match status" value="1"/>
</dbReference>
<dbReference type="Proteomes" id="UP001363151">
    <property type="component" value="Unassembled WGS sequence"/>
</dbReference>
<evidence type="ECO:0000256" key="5">
    <source>
        <dbReference type="ARBA" id="ARBA00023136"/>
    </source>
</evidence>
<dbReference type="SMART" id="SM00503">
    <property type="entry name" value="SynN"/>
    <property type="match status" value="1"/>
</dbReference>
<keyword evidence="5 7" id="KW-0472">Membrane</keyword>
<dbReference type="CDD" id="cd00179">
    <property type="entry name" value="SynN"/>
    <property type="match status" value="1"/>
</dbReference>
<dbReference type="InterPro" id="IPR045242">
    <property type="entry name" value="Syntaxin"/>
</dbReference>
<evidence type="ECO:0000256" key="2">
    <source>
        <dbReference type="ARBA" id="ARBA00009063"/>
    </source>
</evidence>
<dbReference type="PANTHER" id="PTHR19957:SF307">
    <property type="entry name" value="PROTEIN SSO1-RELATED"/>
    <property type="match status" value="1"/>
</dbReference>